<keyword evidence="3" id="KW-0444">Lipid biosynthesis</keyword>
<dbReference type="GO" id="GO:0004315">
    <property type="term" value="F:3-oxoacyl-[acyl-carrier-protein] synthase activity"/>
    <property type="evidence" value="ECO:0007669"/>
    <property type="project" value="InterPro"/>
</dbReference>
<proteinExistence type="inferred from homology"/>
<comment type="similarity">
    <text evidence="2">Belongs to the thiolase-like superfamily. FabH family.</text>
</comment>
<reference evidence="8" key="1">
    <citation type="submission" date="2018-05" db="EMBL/GenBank/DDBJ databases">
        <authorList>
            <person name="Lanie J.A."/>
            <person name="Ng W.-L."/>
            <person name="Kazmierczak K.M."/>
            <person name="Andrzejewski T.M."/>
            <person name="Davidsen T.M."/>
            <person name="Wayne K.J."/>
            <person name="Tettelin H."/>
            <person name="Glass J.I."/>
            <person name="Rusch D."/>
            <person name="Podicherti R."/>
            <person name="Tsui H.-C.T."/>
            <person name="Winkler M.E."/>
        </authorList>
    </citation>
    <scope>NUCLEOTIDE SEQUENCE</scope>
</reference>
<dbReference type="Gene3D" id="3.40.47.10">
    <property type="match status" value="1"/>
</dbReference>
<keyword evidence="6" id="KW-0275">Fatty acid biosynthesis</keyword>
<dbReference type="PANTHER" id="PTHR43091:SF1">
    <property type="entry name" value="BETA-KETOACYL-[ACYL-CARRIER-PROTEIN] SYNTHASE III, CHLOROPLASTIC"/>
    <property type="match status" value="1"/>
</dbReference>
<sequence length="256" mass="28341">VGFFVPPKIVTNIELSQYINTTDEWIQERTGIQERRFVEKGVGPSDLAIPATEQALKSAELSVENIDFIIFATSTPDYYIPGSGCLLQEKMGFNEIGALDIRVQCSGFIYGLSIAEQYIKTGTFNNILLVGAEAQTTAMELNDNGRDVSVIFGDGAGAVIISGTDEKKGILSTHMHSEGKYLKELWMEAPASNAGMPRISPQDLKEGKQFLKMNGKEVFRHAITRFIEVIHECLSANNLWVDDIDMLIPHQANLRI</sequence>
<feature type="non-terminal residue" evidence="8">
    <location>
        <position position="256"/>
    </location>
</feature>
<dbReference type="Pfam" id="PF08545">
    <property type="entry name" value="ACP_syn_III"/>
    <property type="match status" value="1"/>
</dbReference>
<evidence type="ECO:0000256" key="2">
    <source>
        <dbReference type="ARBA" id="ARBA00008642"/>
    </source>
</evidence>
<keyword evidence="4" id="KW-0276">Fatty acid metabolism</keyword>
<evidence type="ECO:0000313" key="8">
    <source>
        <dbReference type="EMBL" id="SVD97096.1"/>
    </source>
</evidence>
<evidence type="ECO:0000256" key="5">
    <source>
        <dbReference type="ARBA" id="ARBA00023098"/>
    </source>
</evidence>
<accession>A0A382ZNC8</accession>
<name>A0A382ZNC8_9ZZZZ</name>
<gene>
    <name evidence="8" type="ORF">METZ01_LOCUS449950</name>
</gene>
<organism evidence="8">
    <name type="scientific">marine metagenome</name>
    <dbReference type="NCBI Taxonomy" id="408172"/>
    <lineage>
        <taxon>unclassified sequences</taxon>
        <taxon>metagenomes</taxon>
        <taxon>ecological metagenomes</taxon>
    </lineage>
</organism>
<evidence type="ECO:0000256" key="3">
    <source>
        <dbReference type="ARBA" id="ARBA00022516"/>
    </source>
</evidence>
<protein>
    <recommendedName>
        <fullName evidence="7">Beta-ketoacyl-[acyl-carrier-protein] synthase III N-terminal domain-containing protein</fullName>
    </recommendedName>
</protein>
<dbReference type="CDD" id="cd00830">
    <property type="entry name" value="KAS_III"/>
    <property type="match status" value="1"/>
</dbReference>
<dbReference type="InterPro" id="IPR013751">
    <property type="entry name" value="ACP_syn_III_N"/>
</dbReference>
<evidence type="ECO:0000256" key="6">
    <source>
        <dbReference type="ARBA" id="ARBA00023160"/>
    </source>
</evidence>
<evidence type="ECO:0000256" key="1">
    <source>
        <dbReference type="ARBA" id="ARBA00005189"/>
    </source>
</evidence>
<dbReference type="AlphaFoldDB" id="A0A382ZNC8"/>
<dbReference type="SUPFAM" id="SSF53901">
    <property type="entry name" value="Thiolase-like"/>
    <property type="match status" value="2"/>
</dbReference>
<evidence type="ECO:0000256" key="4">
    <source>
        <dbReference type="ARBA" id="ARBA00022832"/>
    </source>
</evidence>
<dbReference type="InterPro" id="IPR016039">
    <property type="entry name" value="Thiolase-like"/>
</dbReference>
<evidence type="ECO:0000259" key="7">
    <source>
        <dbReference type="Pfam" id="PF08545"/>
    </source>
</evidence>
<dbReference type="NCBIfam" id="NF006829">
    <property type="entry name" value="PRK09352.1"/>
    <property type="match status" value="1"/>
</dbReference>
<keyword evidence="5" id="KW-0443">Lipid metabolism</keyword>
<comment type="pathway">
    <text evidence="1">Lipid metabolism.</text>
</comment>
<feature type="non-terminal residue" evidence="8">
    <location>
        <position position="1"/>
    </location>
</feature>
<dbReference type="PANTHER" id="PTHR43091">
    <property type="entry name" value="3-OXOACYL-[ACYL-CARRIER-PROTEIN] SYNTHASE"/>
    <property type="match status" value="1"/>
</dbReference>
<feature type="domain" description="Beta-ketoacyl-[acyl-carrier-protein] synthase III N-terminal" evidence="7">
    <location>
        <begin position="99"/>
        <end position="179"/>
    </location>
</feature>
<dbReference type="GO" id="GO:0006633">
    <property type="term" value="P:fatty acid biosynthetic process"/>
    <property type="evidence" value="ECO:0007669"/>
    <property type="project" value="UniProtKB-KW"/>
</dbReference>
<dbReference type="EMBL" id="UINC01185411">
    <property type="protein sequence ID" value="SVD97096.1"/>
    <property type="molecule type" value="Genomic_DNA"/>
</dbReference>